<dbReference type="CDD" id="cd02968">
    <property type="entry name" value="SCO"/>
    <property type="match status" value="1"/>
</dbReference>
<evidence type="ECO:0000313" key="7">
    <source>
        <dbReference type="Proteomes" id="UP000019276"/>
    </source>
</evidence>
<dbReference type="PATRIC" id="fig|1328313.3.peg.3300"/>
<dbReference type="Pfam" id="PF02630">
    <property type="entry name" value="SCO1-SenC"/>
    <property type="match status" value="1"/>
</dbReference>
<dbReference type="eggNOG" id="COG1999">
    <property type="taxonomic scope" value="Bacteria"/>
</dbReference>
<dbReference type="PROSITE" id="PS51257">
    <property type="entry name" value="PROKAR_LIPOPROTEIN"/>
    <property type="match status" value="1"/>
</dbReference>
<dbReference type="Gene3D" id="3.40.30.10">
    <property type="entry name" value="Glutaredoxin"/>
    <property type="match status" value="1"/>
</dbReference>
<evidence type="ECO:0000256" key="2">
    <source>
        <dbReference type="ARBA" id="ARBA00023008"/>
    </source>
</evidence>
<dbReference type="STRING" id="1328313.DS2_16149"/>
<evidence type="ECO:0000313" key="6">
    <source>
        <dbReference type="EMBL" id="EWH08700.1"/>
    </source>
</evidence>
<gene>
    <name evidence="6" type="ORF">DS2_16149</name>
</gene>
<protein>
    <submittedName>
        <fullName evidence="6">Electron transport protein SCO1/SenC</fullName>
    </submittedName>
</protein>
<dbReference type="RefSeq" id="WP_035015924.1">
    <property type="nucleotide sequence ID" value="NZ_ARZY01000039.1"/>
</dbReference>
<sequence>MRFIGFLFLLAAVVSCSPQSESNMQAQPFNNVLIYPTAKILQPFQLEDENGELYTNANIHGKWTLFFMGYTHCPDICPTTLMDLNRVYPELAKLAEPVEVVLVTADPKRDTAERLKQYINFFNPDFKAIRADHAQLFPFSRQLNLVYALAESDKSDYLVNHSASIALTNPKGALQAIIKPDFNTQPAKIDYQQIVKVIDSLIKN</sequence>
<feature type="binding site" evidence="3">
    <location>
        <position position="161"/>
    </location>
    <ligand>
        <name>Cu cation</name>
        <dbReference type="ChEBI" id="CHEBI:23378"/>
    </ligand>
</feature>
<comment type="similarity">
    <text evidence="1">Belongs to the SCO1/2 family.</text>
</comment>
<accession>W7QTF1</accession>
<comment type="caution">
    <text evidence="6">The sequence shown here is derived from an EMBL/GenBank/DDBJ whole genome shotgun (WGS) entry which is preliminary data.</text>
</comment>
<dbReference type="PROSITE" id="PS51352">
    <property type="entry name" value="THIOREDOXIN_2"/>
    <property type="match status" value="1"/>
</dbReference>
<keyword evidence="4" id="KW-1015">Disulfide bond</keyword>
<name>W7QTF1_9ALTE</name>
<feature type="binding site" evidence="3">
    <location>
        <position position="73"/>
    </location>
    <ligand>
        <name>Cu cation</name>
        <dbReference type="ChEBI" id="CHEBI:23378"/>
    </ligand>
</feature>
<proteinExistence type="inferred from homology"/>
<dbReference type="InterPro" id="IPR003782">
    <property type="entry name" value="SCO1/SenC"/>
</dbReference>
<evidence type="ECO:0000256" key="4">
    <source>
        <dbReference type="PIRSR" id="PIRSR603782-2"/>
    </source>
</evidence>
<keyword evidence="3" id="KW-0479">Metal-binding</keyword>
<dbReference type="SUPFAM" id="SSF52833">
    <property type="entry name" value="Thioredoxin-like"/>
    <property type="match status" value="1"/>
</dbReference>
<organism evidence="6 7">
    <name type="scientific">Catenovulum agarivorans DS-2</name>
    <dbReference type="NCBI Taxonomy" id="1328313"/>
    <lineage>
        <taxon>Bacteria</taxon>
        <taxon>Pseudomonadati</taxon>
        <taxon>Pseudomonadota</taxon>
        <taxon>Gammaproteobacteria</taxon>
        <taxon>Alteromonadales</taxon>
        <taxon>Alteromonadaceae</taxon>
        <taxon>Catenovulum</taxon>
    </lineage>
</organism>
<feature type="disulfide bond" description="Redox-active" evidence="4">
    <location>
        <begin position="73"/>
        <end position="77"/>
    </location>
</feature>
<keyword evidence="2 3" id="KW-0186">Copper</keyword>
<dbReference type="InterPro" id="IPR013766">
    <property type="entry name" value="Thioredoxin_domain"/>
</dbReference>
<dbReference type="PANTHER" id="PTHR12151">
    <property type="entry name" value="ELECTRON TRANSPORT PROTIN SCO1/SENC FAMILY MEMBER"/>
    <property type="match status" value="1"/>
</dbReference>
<feature type="binding site" evidence="3">
    <location>
        <position position="77"/>
    </location>
    <ligand>
        <name>Cu cation</name>
        <dbReference type="ChEBI" id="CHEBI:23378"/>
    </ligand>
</feature>
<dbReference type="Proteomes" id="UP000019276">
    <property type="component" value="Unassembled WGS sequence"/>
</dbReference>
<evidence type="ECO:0000256" key="3">
    <source>
        <dbReference type="PIRSR" id="PIRSR603782-1"/>
    </source>
</evidence>
<evidence type="ECO:0000256" key="1">
    <source>
        <dbReference type="ARBA" id="ARBA00010996"/>
    </source>
</evidence>
<dbReference type="EMBL" id="ARZY01000039">
    <property type="protein sequence ID" value="EWH08700.1"/>
    <property type="molecule type" value="Genomic_DNA"/>
</dbReference>
<dbReference type="GO" id="GO:0046872">
    <property type="term" value="F:metal ion binding"/>
    <property type="evidence" value="ECO:0007669"/>
    <property type="project" value="UniProtKB-KW"/>
</dbReference>
<keyword evidence="7" id="KW-1185">Reference proteome</keyword>
<reference evidence="6 7" key="1">
    <citation type="journal article" date="2014" name="Genome Announc.">
        <title>Draft Genome Sequence of the Agar-Degrading Bacterium Catenovulum sp. Strain DS-2, Isolated from Intestines of Haliotis diversicolor.</title>
        <authorList>
            <person name="Shan D."/>
            <person name="Li X."/>
            <person name="Gu Z."/>
            <person name="Wei G."/>
            <person name="Gao Z."/>
            <person name="Shao Z."/>
        </authorList>
    </citation>
    <scope>NUCLEOTIDE SEQUENCE [LARGE SCALE GENOMIC DNA]</scope>
    <source>
        <strain evidence="6 7">DS-2</strain>
    </source>
</reference>
<evidence type="ECO:0000259" key="5">
    <source>
        <dbReference type="PROSITE" id="PS51352"/>
    </source>
</evidence>
<dbReference type="OrthoDB" id="9790194at2"/>
<dbReference type="PANTHER" id="PTHR12151:SF25">
    <property type="entry name" value="LINALOOL DEHYDRATASE_ISOMERASE DOMAIN-CONTAINING PROTEIN"/>
    <property type="match status" value="1"/>
</dbReference>
<dbReference type="InterPro" id="IPR036249">
    <property type="entry name" value="Thioredoxin-like_sf"/>
</dbReference>
<dbReference type="AlphaFoldDB" id="W7QTF1"/>
<feature type="domain" description="Thioredoxin" evidence="5">
    <location>
        <begin position="35"/>
        <end position="203"/>
    </location>
</feature>